<dbReference type="InterPro" id="IPR042047">
    <property type="entry name" value="SleB_dom1"/>
</dbReference>
<protein>
    <submittedName>
        <fullName evidence="3">Spore cortex-lytic enzyme</fullName>
    </submittedName>
</protein>
<dbReference type="AlphaFoldDB" id="A0A6N2VKU9"/>
<organism evidence="3">
    <name type="scientific">Blautia hansenii</name>
    <name type="common">Ruminococcus hansenii</name>
    <dbReference type="NCBI Taxonomy" id="1322"/>
    <lineage>
        <taxon>Bacteria</taxon>
        <taxon>Bacillati</taxon>
        <taxon>Bacillota</taxon>
        <taxon>Clostridia</taxon>
        <taxon>Lachnospirales</taxon>
        <taxon>Lachnospiraceae</taxon>
        <taxon>Blautia</taxon>
    </lineage>
</organism>
<proteinExistence type="predicted"/>
<dbReference type="InterPro" id="IPR011105">
    <property type="entry name" value="Cell_wall_hydrolase_SleB"/>
</dbReference>
<feature type="chain" id="PRO_5026816092" evidence="1">
    <location>
        <begin position="32"/>
        <end position="239"/>
    </location>
</feature>
<name>A0A6N2VKU9_BLAHA</name>
<evidence type="ECO:0000313" key="3">
    <source>
        <dbReference type="EMBL" id="VYT31109.1"/>
    </source>
</evidence>
<feature type="signal peptide" evidence="1">
    <location>
        <begin position="1"/>
        <end position="31"/>
    </location>
</feature>
<dbReference type="EMBL" id="CACRSY010000016">
    <property type="protein sequence ID" value="VYT31109.1"/>
    <property type="molecule type" value="Genomic_DNA"/>
</dbReference>
<feature type="domain" description="Cell wall hydrolase SleB" evidence="2">
    <location>
        <begin position="129"/>
        <end position="236"/>
    </location>
</feature>
<sequence length="239" mass="26895">MNKKSRQKKARLAAVAVLMMTIMFSSQQVSAKEEIQVREEGLKSIIQGVAISQNTQKAVKRIGTSFEVVLVGQRMGKREIQSRLDFGNQGAEEVKRLKEKSIGFTENKLVMSDEDYNTLLKIVEAEAGGEDIKGKILVANVIFNRMKSPDFPSTVTEVVWENVAGSPQFSPTADGRIHTVTVSEETREAVNRAIDGEDYSKGALFFMEEAYADKSNVQWFKKDLKFLFKHGVHDFYTYP</sequence>
<evidence type="ECO:0000256" key="1">
    <source>
        <dbReference type="SAM" id="SignalP"/>
    </source>
</evidence>
<dbReference type="GO" id="GO:0016787">
    <property type="term" value="F:hydrolase activity"/>
    <property type="evidence" value="ECO:0007669"/>
    <property type="project" value="InterPro"/>
</dbReference>
<reference evidence="3" key="1">
    <citation type="submission" date="2019-11" db="EMBL/GenBank/DDBJ databases">
        <authorList>
            <person name="Feng L."/>
        </authorList>
    </citation>
    <scope>NUCLEOTIDE SEQUENCE</scope>
    <source>
        <strain evidence="3">BhanseniiLFYP23</strain>
    </source>
</reference>
<keyword evidence="1" id="KW-0732">Signal</keyword>
<dbReference type="Gene3D" id="1.10.10.2520">
    <property type="entry name" value="Cell wall hydrolase SleB, domain 1"/>
    <property type="match status" value="1"/>
</dbReference>
<evidence type="ECO:0000259" key="2">
    <source>
        <dbReference type="Pfam" id="PF07486"/>
    </source>
</evidence>
<accession>A0A6N2VKU9</accession>
<dbReference type="Pfam" id="PF07486">
    <property type="entry name" value="Hydrolase_2"/>
    <property type="match status" value="1"/>
</dbReference>
<dbReference type="RefSeq" id="WP_004222412.1">
    <property type="nucleotide sequence ID" value="NZ_CACRSY010000016.1"/>
</dbReference>
<gene>
    <name evidence="3" type="primary">sleB_1</name>
    <name evidence="3" type="ORF">BHLFYP23_01187</name>
</gene>